<dbReference type="Proteomes" id="UP000501466">
    <property type="component" value="Chromosome"/>
</dbReference>
<proteinExistence type="predicted"/>
<dbReference type="AlphaFoldDB" id="A0A6F8PM82"/>
<name>A0A6F8PM82_9GAMM</name>
<dbReference type="RefSeq" id="WP_173290942.1">
    <property type="nucleotide sequence ID" value="NZ_AP021888.1"/>
</dbReference>
<dbReference type="SUPFAM" id="SSF53328">
    <property type="entry name" value="Formyltransferase"/>
    <property type="match status" value="1"/>
</dbReference>
<dbReference type="InterPro" id="IPR036477">
    <property type="entry name" value="Formyl_transf_N_sf"/>
</dbReference>
<dbReference type="EMBL" id="AP021888">
    <property type="protein sequence ID" value="BBP43110.1"/>
    <property type="molecule type" value="Genomic_DNA"/>
</dbReference>
<dbReference type="KEGG" id="tzo:THMIRHAT_08560"/>
<organism evidence="1 2">
    <name type="scientific">Thiosulfativibrio zosterae</name>
    <dbReference type="NCBI Taxonomy" id="2675053"/>
    <lineage>
        <taxon>Bacteria</taxon>
        <taxon>Pseudomonadati</taxon>
        <taxon>Pseudomonadota</taxon>
        <taxon>Gammaproteobacteria</taxon>
        <taxon>Thiotrichales</taxon>
        <taxon>Piscirickettsiaceae</taxon>
        <taxon>Thiosulfativibrio</taxon>
    </lineage>
</organism>
<sequence>MVSLIEEIKKDLDYKNQFLIDRLCFLIDVKKIIHKAYSDNDLKQGDQTLTAPDLMQICDYLKSASEQKENLDYKIVNSLLKIQSGEIVWPEKFVFSEDVASFLYKALNDLQLPKIKNKSALCNIGSWVNAVSVSPGQAIKKMDFTFVKWNETLGKAYSFALMSQNILPTSVIKVRPTQSWKRRVLGLLPIMFQKFVFIKLKPGLLNTVSVKGSLNIFNEDHCLHKVYGDRLVIKNSMVVNASNINEHKIVDAMKKGNGSALLFSGGGLVRQNTFEQVNKKFIHMHPGKLPEVRGADGFFWSVLLNGYPSCSAFYQNVGIDTGGVIHEESFELPMFNTLLISELESHAKSNFYDVVYRSILDYYDPMMRAITLSDVLEKVNAGSSIDDLELRSQKEIEGRNYHFMHPSLRNKLIELILNNREKV</sequence>
<gene>
    <name evidence="1" type="ORF">THMIRHAT_08560</name>
</gene>
<evidence type="ECO:0008006" key="3">
    <source>
        <dbReference type="Google" id="ProtNLM"/>
    </source>
</evidence>
<accession>A0A6F8PM82</accession>
<evidence type="ECO:0000313" key="2">
    <source>
        <dbReference type="Proteomes" id="UP000501466"/>
    </source>
</evidence>
<reference evidence="2" key="1">
    <citation type="submission" date="2019-11" db="EMBL/GenBank/DDBJ databases">
        <title>Isolation and characterization of two novel species in the genus Thiomicrorhabdus.</title>
        <authorList>
            <person name="Mochizuki J."/>
            <person name="Kojima H."/>
            <person name="Fukui M."/>
        </authorList>
    </citation>
    <scope>NUCLEOTIDE SEQUENCE [LARGE SCALE GENOMIC DNA]</scope>
    <source>
        <strain evidence="2">AkT22</strain>
    </source>
</reference>
<protein>
    <recommendedName>
        <fullName evidence="3">Formyl transferase N-terminal domain-containing protein</fullName>
    </recommendedName>
</protein>
<keyword evidence="2" id="KW-1185">Reference proteome</keyword>
<dbReference type="Gene3D" id="3.40.50.170">
    <property type="entry name" value="Formyl transferase, N-terminal domain"/>
    <property type="match status" value="1"/>
</dbReference>
<evidence type="ECO:0000313" key="1">
    <source>
        <dbReference type="EMBL" id="BBP43110.1"/>
    </source>
</evidence>